<name>A0ABQ9Y5H3_9EUKA</name>
<feature type="compositionally biased region" description="Polar residues" evidence="1">
    <location>
        <begin position="12"/>
        <end position="32"/>
    </location>
</feature>
<gene>
    <name evidence="2" type="ORF">BLNAU_6013</name>
</gene>
<evidence type="ECO:0000256" key="1">
    <source>
        <dbReference type="SAM" id="MobiDB-lite"/>
    </source>
</evidence>
<organism evidence="2 3">
    <name type="scientific">Blattamonas nauphoetae</name>
    <dbReference type="NCBI Taxonomy" id="2049346"/>
    <lineage>
        <taxon>Eukaryota</taxon>
        <taxon>Metamonada</taxon>
        <taxon>Preaxostyla</taxon>
        <taxon>Oxymonadida</taxon>
        <taxon>Blattamonas</taxon>
    </lineage>
</organism>
<dbReference type="Proteomes" id="UP001281761">
    <property type="component" value="Unassembled WGS sequence"/>
</dbReference>
<evidence type="ECO:0000313" key="2">
    <source>
        <dbReference type="EMBL" id="KAK2958997.1"/>
    </source>
</evidence>
<keyword evidence="3" id="KW-1185">Reference proteome</keyword>
<protein>
    <submittedName>
        <fullName evidence="2">Uncharacterized protein</fullName>
    </submittedName>
</protein>
<sequence length="132" mass="14734">MTSFTHPDVTTGFRSSASLSKPNTPPASSTDWFESPIITIPDTSHHPPPFHPRTVSTEHVSHPHPPTNLASFVDRTGAATLIHHYPLPNDLLTLPSNDHSRSACRLDCFPTIYLTQFFLSVFSFDFVEFVFV</sequence>
<comment type="caution">
    <text evidence="2">The sequence shown here is derived from an EMBL/GenBank/DDBJ whole genome shotgun (WGS) entry which is preliminary data.</text>
</comment>
<accession>A0ABQ9Y5H3</accession>
<feature type="region of interest" description="Disordered" evidence="1">
    <location>
        <begin position="1"/>
        <end position="61"/>
    </location>
</feature>
<evidence type="ECO:0000313" key="3">
    <source>
        <dbReference type="Proteomes" id="UP001281761"/>
    </source>
</evidence>
<proteinExistence type="predicted"/>
<reference evidence="2 3" key="1">
    <citation type="journal article" date="2022" name="bioRxiv">
        <title>Genomics of Preaxostyla Flagellates Illuminates Evolutionary Transitions and the Path Towards Mitochondrial Loss.</title>
        <authorList>
            <person name="Novak L.V.F."/>
            <person name="Treitli S.C."/>
            <person name="Pyrih J."/>
            <person name="Halakuc P."/>
            <person name="Pipaliya S.V."/>
            <person name="Vacek V."/>
            <person name="Brzon O."/>
            <person name="Soukal P."/>
            <person name="Eme L."/>
            <person name="Dacks J.B."/>
            <person name="Karnkowska A."/>
            <person name="Elias M."/>
            <person name="Hampl V."/>
        </authorList>
    </citation>
    <scope>NUCLEOTIDE SEQUENCE [LARGE SCALE GENOMIC DNA]</scope>
    <source>
        <strain evidence="2">NAU3</strain>
        <tissue evidence="2">Gut</tissue>
    </source>
</reference>
<dbReference type="EMBL" id="JARBJD010000033">
    <property type="protein sequence ID" value="KAK2958997.1"/>
    <property type="molecule type" value="Genomic_DNA"/>
</dbReference>